<dbReference type="GO" id="GO:0032259">
    <property type="term" value="P:methylation"/>
    <property type="evidence" value="ECO:0007669"/>
    <property type="project" value="UniProtKB-KW"/>
</dbReference>
<dbReference type="Pfam" id="PF08241">
    <property type="entry name" value="Methyltransf_11"/>
    <property type="match status" value="1"/>
</dbReference>
<keyword evidence="2" id="KW-0489">Methyltransferase</keyword>
<keyword evidence="2" id="KW-0808">Transferase</keyword>
<proteinExistence type="predicted"/>
<dbReference type="GO" id="GO:0008757">
    <property type="term" value="F:S-adenosylmethionine-dependent methyltransferase activity"/>
    <property type="evidence" value="ECO:0007669"/>
    <property type="project" value="InterPro"/>
</dbReference>
<organism evidence="2 3">
    <name type="scientific">Faunimonas pinastri</name>
    <dbReference type="NCBI Taxonomy" id="1855383"/>
    <lineage>
        <taxon>Bacteria</taxon>
        <taxon>Pseudomonadati</taxon>
        <taxon>Pseudomonadota</taxon>
        <taxon>Alphaproteobacteria</taxon>
        <taxon>Hyphomicrobiales</taxon>
        <taxon>Afifellaceae</taxon>
        <taxon>Faunimonas</taxon>
    </lineage>
</organism>
<evidence type="ECO:0000259" key="1">
    <source>
        <dbReference type="Pfam" id="PF08241"/>
    </source>
</evidence>
<keyword evidence="3" id="KW-1185">Reference proteome</keyword>
<accession>A0A1H9HU19</accession>
<dbReference type="InterPro" id="IPR013216">
    <property type="entry name" value="Methyltransf_11"/>
</dbReference>
<dbReference type="Gene3D" id="3.40.50.150">
    <property type="entry name" value="Vaccinia Virus protein VP39"/>
    <property type="match status" value="1"/>
</dbReference>
<protein>
    <submittedName>
        <fullName evidence="2">Methyltransferase domain-containing protein</fullName>
    </submittedName>
</protein>
<reference evidence="2 3" key="1">
    <citation type="submission" date="2016-10" db="EMBL/GenBank/DDBJ databases">
        <authorList>
            <person name="de Groot N.N."/>
        </authorList>
    </citation>
    <scope>NUCLEOTIDE SEQUENCE [LARGE SCALE GENOMIC DNA]</scope>
    <source>
        <strain evidence="2 3">A52C2</strain>
    </source>
</reference>
<feature type="domain" description="Methyltransferase type 11" evidence="1">
    <location>
        <begin position="87"/>
        <end position="130"/>
    </location>
</feature>
<gene>
    <name evidence="2" type="ORF">SAMN05216548_106163</name>
</gene>
<dbReference type="Proteomes" id="UP000199647">
    <property type="component" value="Unassembled WGS sequence"/>
</dbReference>
<dbReference type="STRING" id="1855383.SAMN05216548_106163"/>
<dbReference type="SUPFAM" id="SSF53335">
    <property type="entry name" value="S-adenosyl-L-methionine-dependent methyltransferases"/>
    <property type="match status" value="1"/>
</dbReference>
<evidence type="ECO:0000313" key="3">
    <source>
        <dbReference type="Proteomes" id="UP000199647"/>
    </source>
</evidence>
<evidence type="ECO:0000313" key="2">
    <source>
        <dbReference type="EMBL" id="SEQ65849.1"/>
    </source>
</evidence>
<name>A0A1H9HU19_9HYPH</name>
<dbReference type="InterPro" id="IPR029063">
    <property type="entry name" value="SAM-dependent_MTases_sf"/>
</dbReference>
<dbReference type="AlphaFoldDB" id="A0A1H9HU19"/>
<dbReference type="EMBL" id="FOFG01000006">
    <property type="protein sequence ID" value="SEQ65849.1"/>
    <property type="molecule type" value="Genomic_DNA"/>
</dbReference>
<sequence>MYLDIIDIRDFYSSLLGRVVARSVEAAVSALMPPDPKARVLGFGFATPYLGRLRGNCERVLAFMPAGQGVLDWPPEGPSVTALVEEDALPLPDQSMDCVLIVHALEMSPKPLALMAEARRVLTIGGKLIVVVPNRQGAWSRFDISPFGFGQPYSRGQLRSLFAEAGFEAEAWATALHMPPFSHRSMLAISGTLDRAGQRTWPAFSGVICARATKRNIQGVRVRSRRVLSPALRPVLQPSGLAGLHRTKAHAAPLLIDPDKEQTS</sequence>
<dbReference type="OrthoDB" id="9800231at2"/>
<dbReference type="RefSeq" id="WP_092496513.1">
    <property type="nucleotide sequence ID" value="NZ_FOFG01000006.1"/>
</dbReference>